<dbReference type="GO" id="GO:0003676">
    <property type="term" value="F:nucleic acid binding"/>
    <property type="evidence" value="ECO:0007669"/>
    <property type="project" value="InterPro"/>
</dbReference>
<name>A0A5J5RYH5_GOSBA</name>
<proteinExistence type="predicted"/>
<organism evidence="3 4">
    <name type="scientific">Gossypium barbadense</name>
    <name type="common">Sea Island cotton</name>
    <name type="synonym">Hibiscus barbadensis</name>
    <dbReference type="NCBI Taxonomy" id="3634"/>
    <lineage>
        <taxon>Eukaryota</taxon>
        <taxon>Viridiplantae</taxon>
        <taxon>Streptophyta</taxon>
        <taxon>Embryophyta</taxon>
        <taxon>Tracheophyta</taxon>
        <taxon>Spermatophyta</taxon>
        <taxon>Magnoliopsida</taxon>
        <taxon>eudicotyledons</taxon>
        <taxon>Gunneridae</taxon>
        <taxon>Pentapetalae</taxon>
        <taxon>rosids</taxon>
        <taxon>malvids</taxon>
        <taxon>Malvales</taxon>
        <taxon>Malvaceae</taxon>
        <taxon>Malvoideae</taxon>
        <taxon>Gossypium</taxon>
    </lineage>
</organism>
<dbReference type="AlphaFoldDB" id="A0A5J5RYH5"/>
<dbReference type="OrthoDB" id="1602082at2759"/>
<dbReference type="Gene3D" id="3.30.70.330">
    <property type="match status" value="1"/>
</dbReference>
<dbReference type="SUPFAM" id="SSF54928">
    <property type="entry name" value="RNA-binding domain, RBD"/>
    <property type="match status" value="1"/>
</dbReference>
<sequence>MSKTIKLSGFASAITVDEVKQFLESYTGEGTVETVKVSHEEGSRSFAKVQFKNLEDVESILSWTSSQALLHNNSYLKAWSLKHDIISQKPKFDLHSIDDLVLHFGSQASKDKFTVLWNQSRVSFKYGKKLDKLYFFLSYNSVDYKLELYNDNIWQMVLHYVPDQTKKCLLIQVCLKSITFNLDRFHIADTNKHKLLSEKSLT</sequence>
<dbReference type="InterPro" id="IPR012677">
    <property type="entry name" value="Nucleotide-bd_a/b_plait_sf"/>
</dbReference>
<dbReference type="Proteomes" id="UP000327439">
    <property type="component" value="Chromosome D04"/>
</dbReference>
<evidence type="ECO:0000259" key="1">
    <source>
        <dbReference type="Pfam" id="PF24823"/>
    </source>
</evidence>
<dbReference type="InterPro" id="IPR035979">
    <property type="entry name" value="RBD_domain_sf"/>
</dbReference>
<protein>
    <submittedName>
        <fullName evidence="3">Uncharacterized protein</fullName>
    </submittedName>
</protein>
<feature type="domain" description="RDR1/2-like RRM" evidence="2">
    <location>
        <begin position="4"/>
        <end position="81"/>
    </location>
</feature>
<evidence type="ECO:0000313" key="4">
    <source>
        <dbReference type="Proteomes" id="UP000327439"/>
    </source>
</evidence>
<dbReference type="InterPro" id="IPR058763">
    <property type="entry name" value="RRM_RDR1/2-like"/>
</dbReference>
<dbReference type="InterPro" id="IPR057590">
    <property type="entry name" value="PH_RDR1/2-like"/>
</dbReference>
<feature type="domain" description="RDR1/2-like PH-like" evidence="1">
    <location>
        <begin position="102"/>
        <end position="173"/>
    </location>
</feature>
<dbReference type="EMBL" id="CM018218">
    <property type="protein sequence ID" value="KAB2036355.1"/>
    <property type="molecule type" value="Genomic_DNA"/>
</dbReference>
<dbReference type="Pfam" id="PF24823">
    <property type="entry name" value="PH_RDR2"/>
    <property type="match status" value="1"/>
</dbReference>
<gene>
    <name evidence="3" type="ORF">ES319_D04G219500v1</name>
</gene>
<reference evidence="4" key="1">
    <citation type="journal article" date="2020" name="Nat. Genet.">
        <title>Genomic diversifications of five Gossypium allopolyploid species and their impact on cotton improvement.</title>
        <authorList>
            <person name="Chen Z.J."/>
            <person name="Sreedasyam A."/>
            <person name="Ando A."/>
            <person name="Song Q."/>
            <person name="De Santiago L.M."/>
            <person name="Hulse-Kemp A.M."/>
            <person name="Ding M."/>
            <person name="Ye W."/>
            <person name="Kirkbride R.C."/>
            <person name="Jenkins J."/>
            <person name="Plott C."/>
            <person name="Lovell J."/>
            <person name="Lin Y.M."/>
            <person name="Vaughn R."/>
            <person name="Liu B."/>
            <person name="Simpson S."/>
            <person name="Scheffler B.E."/>
            <person name="Wen L."/>
            <person name="Saski C.A."/>
            <person name="Grover C.E."/>
            <person name="Hu G."/>
            <person name="Conover J.L."/>
            <person name="Carlson J.W."/>
            <person name="Shu S."/>
            <person name="Boston L.B."/>
            <person name="Williams M."/>
            <person name="Peterson D.G."/>
            <person name="McGee K."/>
            <person name="Jones D.C."/>
            <person name="Wendel J.F."/>
            <person name="Stelly D.M."/>
            <person name="Grimwood J."/>
            <person name="Schmutz J."/>
        </authorList>
    </citation>
    <scope>NUCLEOTIDE SEQUENCE [LARGE SCALE GENOMIC DNA]</scope>
    <source>
        <strain evidence="4">cv. 3-79</strain>
    </source>
</reference>
<dbReference type="Pfam" id="PF26250">
    <property type="entry name" value="RRM_RdRP1_2"/>
    <property type="match status" value="1"/>
</dbReference>
<evidence type="ECO:0000259" key="2">
    <source>
        <dbReference type="Pfam" id="PF26250"/>
    </source>
</evidence>
<accession>A0A5J5RYH5</accession>
<evidence type="ECO:0000313" key="3">
    <source>
        <dbReference type="EMBL" id="KAB2036355.1"/>
    </source>
</evidence>
<keyword evidence="4" id="KW-1185">Reference proteome</keyword>